<dbReference type="EMBL" id="FZOJ01000002">
    <property type="protein sequence ID" value="SNR95444.1"/>
    <property type="molecule type" value="Genomic_DNA"/>
</dbReference>
<keyword evidence="2" id="KW-1185">Reference proteome</keyword>
<dbReference type="RefSeq" id="WP_089281269.1">
    <property type="nucleotide sequence ID" value="NZ_FZOJ01000002.1"/>
</dbReference>
<dbReference type="OrthoDB" id="1666212at2"/>
<dbReference type="Proteomes" id="UP000198304">
    <property type="component" value="Unassembled WGS sequence"/>
</dbReference>
<proteinExistence type="predicted"/>
<organism evidence="1 2">
    <name type="scientific">Anaerovirgula multivorans</name>
    <dbReference type="NCBI Taxonomy" id="312168"/>
    <lineage>
        <taxon>Bacteria</taxon>
        <taxon>Bacillati</taxon>
        <taxon>Bacillota</taxon>
        <taxon>Clostridia</taxon>
        <taxon>Peptostreptococcales</taxon>
        <taxon>Natronincolaceae</taxon>
        <taxon>Anaerovirgula</taxon>
    </lineage>
</organism>
<evidence type="ECO:0000313" key="2">
    <source>
        <dbReference type="Proteomes" id="UP000198304"/>
    </source>
</evidence>
<dbReference type="InterPro" id="IPR057006">
    <property type="entry name" value="Phage_TAC_19"/>
</dbReference>
<evidence type="ECO:0000313" key="1">
    <source>
        <dbReference type="EMBL" id="SNR95444.1"/>
    </source>
</evidence>
<dbReference type="AlphaFoldDB" id="A0A239AK65"/>
<protein>
    <recommendedName>
        <fullName evidence="3">Phage tail assembly chaperone protein, TAC</fullName>
    </recommendedName>
</protein>
<gene>
    <name evidence="1" type="ORF">SAMN05446037_100264</name>
</gene>
<name>A0A239AK65_9FIRM</name>
<evidence type="ECO:0008006" key="3">
    <source>
        <dbReference type="Google" id="ProtNLM"/>
    </source>
</evidence>
<sequence length="105" mass="12243">MSEMKTPTITIDNKTYKAKARGKVWRKLLQLKNSIHEQDSEEGLNEMYEFYVICFNDPAVTLESIEEHIELDQVYGLFAELGQWTTRKITGKMAEIPNKETPMEE</sequence>
<reference evidence="1 2" key="1">
    <citation type="submission" date="2017-06" db="EMBL/GenBank/DDBJ databases">
        <authorList>
            <person name="Kim H.J."/>
            <person name="Triplett B.A."/>
        </authorList>
    </citation>
    <scope>NUCLEOTIDE SEQUENCE [LARGE SCALE GENOMIC DNA]</scope>
    <source>
        <strain evidence="1 2">SCA</strain>
    </source>
</reference>
<dbReference type="Pfam" id="PF23857">
    <property type="entry name" value="Phage_TAC_19"/>
    <property type="match status" value="1"/>
</dbReference>
<accession>A0A239AK65</accession>